<dbReference type="InParanoid" id="G3P8V2"/>
<organism evidence="1">
    <name type="scientific">Gasterosteus aculeatus</name>
    <name type="common">Three-spined stickleback</name>
    <dbReference type="NCBI Taxonomy" id="69293"/>
    <lineage>
        <taxon>Eukaryota</taxon>
        <taxon>Metazoa</taxon>
        <taxon>Chordata</taxon>
        <taxon>Craniata</taxon>
        <taxon>Vertebrata</taxon>
        <taxon>Euteleostomi</taxon>
        <taxon>Actinopterygii</taxon>
        <taxon>Neopterygii</taxon>
        <taxon>Teleostei</taxon>
        <taxon>Neoteleostei</taxon>
        <taxon>Acanthomorphata</taxon>
        <taxon>Eupercaria</taxon>
        <taxon>Perciformes</taxon>
        <taxon>Cottioidei</taxon>
        <taxon>Gasterosteales</taxon>
        <taxon>Gasterosteidae</taxon>
        <taxon>Gasterosteus</taxon>
    </lineage>
</organism>
<proteinExistence type="predicted"/>
<sequence length="113" mass="13189">MGTTCDPFLLCLYYWAERVLVMELETDVSIFNFRIFQLIFSNTVSGSTQKNSNIRSTDIWIIVSMKERDHIIRYFDLLSSFAVTRVERRRCCARLKSTCPLMRRAALPSSSLH</sequence>
<dbReference type="Ensembl" id="ENSGACT00000014051.1">
    <property type="protein sequence ID" value="ENSGACP00000014026.1"/>
    <property type="gene ID" value="ENSGACG00000010610.1"/>
</dbReference>
<protein>
    <submittedName>
        <fullName evidence="1">Uncharacterized protein</fullName>
    </submittedName>
</protein>
<evidence type="ECO:0000313" key="1">
    <source>
        <dbReference type="Ensembl" id="ENSGACP00000014026.1"/>
    </source>
</evidence>
<name>G3P8V2_GASAC</name>
<accession>G3P8V2</accession>
<reference evidence="1" key="1">
    <citation type="submission" date="2006-01" db="EMBL/GenBank/DDBJ databases">
        <authorList>
            <person name="Lindblad-Toh K."/>
            <person name="Mauceli E."/>
            <person name="Grabherr M."/>
            <person name="Chang J.L."/>
            <person name="Lander E.S."/>
        </authorList>
    </citation>
    <scope>NUCLEOTIDE SEQUENCE [LARGE SCALE GENOMIC DNA]</scope>
</reference>
<reference evidence="1" key="2">
    <citation type="submission" date="2024-04" db="UniProtKB">
        <authorList>
            <consortium name="Ensembl"/>
        </authorList>
    </citation>
    <scope>IDENTIFICATION</scope>
</reference>
<dbReference type="Bgee" id="ENSGACG00000010610">
    <property type="expression patterns" value="Expressed in pharyngeal gill and 13 other cell types or tissues"/>
</dbReference>
<dbReference type="AlphaFoldDB" id="G3P8V2"/>